<organism evidence="1 2">
    <name type="scientific">Paenibacillus foliorum</name>
    <dbReference type="NCBI Taxonomy" id="2654974"/>
    <lineage>
        <taxon>Bacteria</taxon>
        <taxon>Bacillati</taxon>
        <taxon>Bacillota</taxon>
        <taxon>Bacilli</taxon>
        <taxon>Bacillales</taxon>
        <taxon>Paenibacillaceae</taxon>
        <taxon>Paenibacillus</taxon>
    </lineage>
</organism>
<comment type="caution">
    <text evidence="1">The sequence shown here is derived from an EMBL/GenBank/DDBJ whole genome shotgun (WGS) entry which is preliminary data.</text>
</comment>
<dbReference type="Proteomes" id="UP000641588">
    <property type="component" value="Unassembled WGS sequence"/>
</dbReference>
<keyword evidence="2" id="KW-1185">Reference proteome</keyword>
<evidence type="ECO:0000313" key="1">
    <source>
        <dbReference type="EMBL" id="NOU93144.1"/>
    </source>
</evidence>
<name>A0A972JY42_9BACL</name>
<dbReference type="EMBL" id="WHOD01000040">
    <property type="protein sequence ID" value="NOU93144.1"/>
    <property type="molecule type" value="Genomic_DNA"/>
</dbReference>
<feature type="non-terminal residue" evidence="1">
    <location>
        <position position="194"/>
    </location>
</feature>
<protein>
    <submittedName>
        <fullName evidence="1">Uncharacterized protein</fullName>
    </submittedName>
</protein>
<evidence type="ECO:0000313" key="2">
    <source>
        <dbReference type="Proteomes" id="UP000641588"/>
    </source>
</evidence>
<accession>A0A972JY42</accession>
<gene>
    <name evidence="1" type="ORF">GC093_07860</name>
</gene>
<proteinExistence type="predicted"/>
<dbReference type="AlphaFoldDB" id="A0A972JY42"/>
<sequence length="194" mass="20967">MSDGNVSWVPNSQYGPTVNLYQTNKPRIPVDHVVQVVQASEPKVDSNHPEFVDVTFAVYGTNGQLVDDQTEVFAHSTDSNVTFYNADSNDTQGNYTVKEGYSWYTVNGLVTFVIQSDISNISSIPISLYSGSKLIYDSNISPPLLPSNVASLSSLNLSGITLDQTMSGSVYAYTATVPNSVSVTTTTYSTAESH</sequence>
<reference evidence="1" key="1">
    <citation type="submission" date="2019-10" db="EMBL/GenBank/DDBJ databases">
        <title>Description of Paenibacillus glebae sp. nov.</title>
        <authorList>
            <person name="Carlier A."/>
            <person name="Qi S."/>
        </authorList>
    </citation>
    <scope>NUCLEOTIDE SEQUENCE</scope>
    <source>
        <strain evidence="1">LMG 31456</strain>
    </source>
</reference>